<dbReference type="Proteomes" id="UP001497533">
    <property type="component" value="Chromosome"/>
</dbReference>
<evidence type="ECO:0000313" key="16">
    <source>
        <dbReference type="Proteomes" id="UP001497533"/>
    </source>
</evidence>
<comment type="cofactor">
    <cofactor evidence="1 12">
        <name>FAD</name>
        <dbReference type="ChEBI" id="CHEBI:57692"/>
    </cofactor>
</comment>
<gene>
    <name evidence="15" type="primary">nadB</name>
    <name evidence="15" type="ORF">PRHACTZTBTEA_540</name>
</gene>
<dbReference type="Pfam" id="PF00890">
    <property type="entry name" value="FAD_binding_2"/>
    <property type="match status" value="1"/>
</dbReference>
<organism evidence="15 16">
    <name type="scientific">Candidatus Providencia siddallii</name>
    <dbReference type="NCBI Taxonomy" id="1715285"/>
    <lineage>
        <taxon>Bacteria</taxon>
        <taxon>Pseudomonadati</taxon>
        <taxon>Pseudomonadota</taxon>
        <taxon>Gammaproteobacteria</taxon>
        <taxon>Enterobacterales</taxon>
        <taxon>Morganellaceae</taxon>
        <taxon>Providencia</taxon>
    </lineage>
</organism>
<dbReference type="RefSeq" id="WP_341764911.1">
    <property type="nucleotide sequence ID" value="NZ_OZ034688.1"/>
</dbReference>
<evidence type="ECO:0000256" key="11">
    <source>
        <dbReference type="NCBIfam" id="TIGR00551"/>
    </source>
</evidence>
<accession>A0ABM9NPN7</accession>
<protein>
    <recommendedName>
        <fullName evidence="5 11">L-aspartate oxidase</fullName>
        <ecNumber evidence="4 11">1.4.3.16</ecNumber>
    </recommendedName>
</protein>
<dbReference type="PRINTS" id="PR00368">
    <property type="entry name" value="FADPNR"/>
</dbReference>
<name>A0ABM9NPN7_9GAMM</name>
<evidence type="ECO:0000256" key="12">
    <source>
        <dbReference type="RuleBase" id="RU362049"/>
    </source>
</evidence>
<keyword evidence="9 12" id="KW-0560">Oxidoreductase</keyword>
<evidence type="ECO:0000256" key="9">
    <source>
        <dbReference type="ARBA" id="ARBA00023002"/>
    </source>
</evidence>
<evidence type="ECO:0000256" key="8">
    <source>
        <dbReference type="ARBA" id="ARBA00022827"/>
    </source>
</evidence>
<comment type="pathway">
    <text evidence="2 12">Cofactor biosynthesis; NAD(+) biosynthesis; iminoaspartate from L-aspartate (oxidase route): step 1/1.</text>
</comment>
<evidence type="ECO:0000256" key="4">
    <source>
        <dbReference type="ARBA" id="ARBA00012173"/>
    </source>
</evidence>
<comment type="subcellular location">
    <subcellularLocation>
        <location evidence="12">Cytoplasm</location>
    </subcellularLocation>
</comment>
<dbReference type="NCBIfam" id="NF006567">
    <property type="entry name" value="PRK09077.1"/>
    <property type="match status" value="1"/>
</dbReference>
<evidence type="ECO:0000256" key="10">
    <source>
        <dbReference type="ARBA" id="ARBA00048305"/>
    </source>
</evidence>
<dbReference type="InterPro" id="IPR037099">
    <property type="entry name" value="Fum_R/Succ_DH_flav-like_C_sf"/>
</dbReference>
<dbReference type="Gene3D" id="3.50.50.60">
    <property type="entry name" value="FAD/NAD(P)-binding domain"/>
    <property type="match status" value="1"/>
</dbReference>
<reference evidence="15" key="1">
    <citation type="submission" date="2024-04" db="EMBL/GenBank/DDBJ databases">
        <authorList>
            <person name="Manzano-Marin A."/>
            <person name="Manzano-Marin A."/>
            <person name="Alejandro Manzano Marin A."/>
        </authorList>
    </citation>
    <scope>NUCLEOTIDE SEQUENCE [LARGE SCALE GENOMIC DNA]</scope>
    <source>
        <strain evidence="15">TABTEA</strain>
    </source>
</reference>
<sequence>MNKTICHYTDILIIGSGISGLSAALRLASFYKIILISKNKINECASYYAQGGIASVFNENDSIESHIKDTLNVGLDICEKSIVEFIISNSQKCIQWLAEQGISFDMEYNSINKNKYHLTKEGGHSHRRILHCTDFTGKEIETKLINLVLKHKNIFVKEFFNAIDLIVKKTYIKENNRIVIGTYVWNIQFKRVEIIKSKILILATGGASKVYKYSTNPDISTGDGIAMAWRAGCRVANLEFNQFHPTCLFHKQSHNFLLTEALRGEGAYLKRYDGTRFMKEYDSRYELAPRDIVVLAMNKEMNRLGVNCMYLDITHKSSDFIKKHFPGIYKKLMEFGLDLTKDSIPVVPAAHYTCGGVIVNKFGMTDIENLYAIGEVAYTGFHGANRMASNSLLECLVYAWSSSENIINTTKYIIDIEKSLDFYKIKKKNINDDIIKHDLNNLKLIMWDHMGVVRTTSSLKYALNHINLLKQKIFFYYSEFKISSNLLDLRNLVQVSELMIRCALNRKESRGLHHILDYPTKFKISGPTILIP</sequence>
<dbReference type="GO" id="GO:0008734">
    <property type="term" value="F:L-aspartate oxidase activity"/>
    <property type="evidence" value="ECO:0007669"/>
    <property type="project" value="UniProtKB-EC"/>
</dbReference>
<evidence type="ECO:0000256" key="2">
    <source>
        <dbReference type="ARBA" id="ARBA00004950"/>
    </source>
</evidence>
<dbReference type="InterPro" id="IPR003953">
    <property type="entry name" value="FAD-dep_OxRdtase_2_FAD-bd"/>
</dbReference>
<feature type="domain" description="FAD-dependent oxidoreductase 2 FAD-binding" evidence="13">
    <location>
        <begin position="10"/>
        <end position="392"/>
    </location>
</feature>
<dbReference type="PIRSF" id="PIRSF000171">
    <property type="entry name" value="SDHA_APRA_LASPO"/>
    <property type="match status" value="1"/>
</dbReference>
<comment type="similarity">
    <text evidence="3 12">Belongs to the FAD-dependent oxidoreductase 2 family. NadB subfamily.</text>
</comment>
<evidence type="ECO:0000313" key="15">
    <source>
        <dbReference type="EMBL" id="CAL1329450.1"/>
    </source>
</evidence>
<keyword evidence="6 12" id="KW-0285">Flavoprotein</keyword>
<comment type="catalytic activity">
    <reaction evidence="10">
        <text>L-aspartate + O2 = iminosuccinate + H2O2</text>
        <dbReference type="Rhea" id="RHEA:25876"/>
        <dbReference type="ChEBI" id="CHEBI:15379"/>
        <dbReference type="ChEBI" id="CHEBI:16240"/>
        <dbReference type="ChEBI" id="CHEBI:29991"/>
        <dbReference type="ChEBI" id="CHEBI:77875"/>
        <dbReference type="EC" id="1.4.3.16"/>
    </reaction>
    <physiologicalReaction direction="left-to-right" evidence="10">
        <dbReference type="Rhea" id="RHEA:25877"/>
    </physiologicalReaction>
</comment>
<dbReference type="InterPro" id="IPR036188">
    <property type="entry name" value="FAD/NAD-bd_sf"/>
</dbReference>
<evidence type="ECO:0000259" key="14">
    <source>
        <dbReference type="Pfam" id="PF02910"/>
    </source>
</evidence>
<feature type="domain" description="Fumarate reductase/succinate dehydrogenase flavoprotein-like C-terminal" evidence="14">
    <location>
        <begin position="441"/>
        <end position="520"/>
    </location>
</feature>
<dbReference type="PANTHER" id="PTHR42716:SF2">
    <property type="entry name" value="L-ASPARTATE OXIDASE, CHLOROPLASTIC"/>
    <property type="match status" value="1"/>
</dbReference>
<dbReference type="PRINTS" id="PR00411">
    <property type="entry name" value="PNDRDTASEI"/>
</dbReference>
<dbReference type="EMBL" id="OZ034688">
    <property type="protein sequence ID" value="CAL1329450.1"/>
    <property type="molecule type" value="Genomic_DNA"/>
</dbReference>
<evidence type="ECO:0000256" key="6">
    <source>
        <dbReference type="ARBA" id="ARBA00022630"/>
    </source>
</evidence>
<keyword evidence="7 12" id="KW-0662">Pyridine nucleotide biosynthesis</keyword>
<evidence type="ECO:0000259" key="13">
    <source>
        <dbReference type="Pfam" id="PF00890"/>
    </source>
</evidence>
<proteinExistence type="inferred from homology"/>
<dbReference type="SUPFAM" id="SSF56425">
    <property type="entry name" value="Succinate dehydrogenase/fumarate reductase flavoprotein, catalytic domain"/>
    <property type="match status" value="1"/>
</dbReference>
<keyword evidence="16" id="KW-1185">Reference proteome</keyword>
<comment type="function">
    <text evidence="12">Catalyzes the oxidation of L-aspartate to iminoaspartate.</text>
</comment>
<dbReference type="InterPro" id="IPR015939">
    <property type="entry name" value="Fum_Rdtase/Succ_DH_flav-like_C"/>
</dbReference>
<dbReference type="InterPro" id="IPR005288">
    <property type="entry name" value="NadB"/>
</dbReference>
<evidence type="ECO:0000256" key="7">
    <source>
        <dbReference type="ARBA" id="ARBA00022642"/>
    </source>
</evidence>
<dbReference type="SUPFAM" id="SSF46977">
    <property type="entry name" value="Succinate dehydrogenase/fumarate reductase flavoprotein C-terminal domain"/>
    <property type="match status" value="1"/>
</dbReference>
<dbReference type="PANTHER" id="PTHR42716">
    <property type="entry name" value="L-ASPARTATE OXIDASE"/>
    <property type="match status" value="1"/>
</dbReference>
<dbReference type="SUPFAM" id="SSF51905">
    <property type="entry name" value="FAD/NAD(P)-binding domain"/>
    <property type="match status" value="1"/>
</dbReference>
<evidence type="ECO:0000256" key="3">
    <source>
        <dbReference type="ARBA" id="ARBA00008562"/>
    </source>
</evidence>
<evidence type="ECO:0000256" key="1">
    <source>
        <dbReference type="ARBA" id="ARBA00001974"/>
    </source>
</evidence>
<dbReference type="Gene3D" id="1.20.58.100">
    <property type="entry name" value="Fumarate reductase/succinate dehydrogenase flavoprotein-like, C-terminal domain"/>
    <property type="match status" value="1"/>
</dbReference>
<dbReference type="NCBIfam" id="TIGR00551">
    <property type="entry name" value="nadB"/>
    <property type="match status" value="1"/>
</dbReference>
<dbReference type="EC" id="1.4.3.16" evidence="4 11"/>
<dbReference type="InterPro" id="IPR027477">
    <property type="entry name" value="Succ_DH/fumarate_Rdtase_cat_sf"/>
</dbReference>
<keyword evidence="8 12" id="KW-0274">FAD</keyword>
<dbReference type="Gene3D" id="3.90.700.10">
    <property type="entry name" value="Succinate dehydrogenase/fumarate reductase flavoprotein, catalytic domain"/>
    <property type="match status" value="1"/>
</dbReference>
<evidence type="ECO:0000256" key="5">
    <source>
        <dbReference type="ARBA" id="ARBA00021901"/>
    </source>
</evidence>
<dbReference type="Pfam" id="PF02910">
    <property type="entry name" value="Succ_DH_flav_C"/>
    <property type="match status" value="1"/>
</dbReference>